<keyword evidence="6" id="KW-0472">Membrane</keyword>
<evidence type="ECO:0000256" key="5">
    <source>
        <dbReference type="RuleBase" id="RU004404"/>
    </source>
</evidence>
<dbReference type="CDD" id="cd07560">
    <property type="entry name" value="Peptidase_S41_CPP"/>
    <property type="match status" value="1"/>
</dbReference>
<evidence type="ECO:0000259" key="7">
    <source>
        <dbReference type="PROSITE" id="PS50106"/>
    </source>
</evidence>
<evidence type="ECO:0000256" key="6">
    <source>
        <dbReference type="SAM" id="Phobius"/>
    </source>
</evidence>
<evidence type="ECO:0000256" key="4">
    <source>
        <dbReference type="ARBA" id="ARBA00022825"/>
    </source>
</evidence>
<keyword evidence="4 5" id="KW-0720">Serine protease</keyword>
<keyword evidence="6" id="KW-1133">Transmembrane helix</keyword>
<dbReference type="Pfam" id="PF03572">
    <property type="entry name" value="Peptidase_S41"/>
    <property type="match status" value="1"/>
</dbReference>
<evidence type="ECO:0000256" key="1">
    <source>
        <dbReference type="ARBA" id="ARBA00009179"/>
    </source>
</evidence>
<dbReference type="PANTHER" id="PTHR32060">
    <property type="entry name" value="TAIL-SPECIFIC PROTEASE"/>
    <property type="match status" value="1"/>
</dbReference>
<dbReference type="SUPFAM" id="SSF50156">
    <property type="entry name" value="PDZ domain-like"/>
    <property type="match status" value="1"/>
</dbReference>
<evidence type="ECO:0000256" key="2">
    <source>
        <dbReference type="ARBA" id="ARBA00022670"/>
    </source>
</evidence>
<dbReference type="Gene3D" id="3.30.750.44">
    <property type="match status" value="1"/>
</dbReference>
<dbReference type="InterPro" id="IPR004447">
    <property type="entry name" value="Peptidase_S41A"/>
</dbReference>
<dbReference type="Gene3D" id="3.90.226.10">
    <property type="entry name" value="2-enoyl-CoA Hydratase, Chain A, domain 1"/>
    <property type="match status" value="1"/>
</dbReference>
<gene>
    <name evidence="8" type="ORF">F8D48_06860</name>
</gene>
<dbReference type="GO" id="GO:0006508">
    <property type="term" value="P:proteolysis"/>
    <property type="evidence" value="ECO:0007669"/>
    <property type="project" value="UniProtKB-KW"/>
</dbReference>
<proteinExistence type="inferred from homology"/>
<feature type="transmembrane region" description="Helical" evidence="6">
    <location>
        <begin position="29"/>
        <end position="50"/>
    </location>
</feature>
<dbReference type="Pfam" id="PF17820">
    <property type="entry name" value="PDZ_6"/>
    <property type="match status" value="1"/>
</dbReference>
<keyword evidence="2 5" id="KW-0645">Protease</keyword>
<feature type="domain" description="PDZ" evidence="7">
    <location>
        <begin position="134"/>
        <end position="201"/>
    </location>
</feature>
<dbReference type="GO" id="GO:0004175">
    <property type="term" value="F:endopeptidase activity"/>
    <property type="evidence" value="ECO:0007669"/>
    <property type="project" value="TreeGrafter"/>
</dbReference>
<evidence type="ECO:0000256" key="3">
    <source>
        <dbReference type="ARBA" id="ARBA00022801"/>
    </source>
</evidence>
<dbReference type="EMBL" id="WAJS01000018">
    <property type="protein sequence ID" value="KAB1647742.1"/>
    <property type="molecule type" value="Genomic_DNA"/>
</dbReference>
<dbReference type="SUPFAM" id="SSF52096">
    <property type="entry name" value="ClpP/crotonase"/>
    <property type="match status" value="1"/>
</dbReference>
<comment type="caution">
    <text evidence="8">The sequence shown here is derived from an EMBL/GenBank/DDBJ whole genome shotgun (WGS) entry which is preliminary data.</text>
</comment>
<reference evidence="8 9" key="1">
    <citation type="submission" date="2019-09" db="EMBL/GenBank/DDBJ databases">
        <title>Whole genome shotgun sequencing (WGS) of Ellagibacter isourolithinifaciens DSM 104140(T) and Adlercreutzia muris DSM 29508(T).</title>
        <authorList>
            <person name="Stoll D.A."/>
            <person name="Danylec N."/>
            <person name="Huch M."/>
        </authorList>
    </citation>
    <scope>NUCLEOTIDE SEQUENCE [LARGE SCALE GENOMIC DNA]</scope>
    <source>
        <strain evidence="8 9">DSM 29508</strain>
    </source>
</reference>
<comment type="similarity">
    <text evidence="1 5">Belongs to the peptidase S41A family.</text>
</comment>
<dbReference type="NCBIfam" id="TIGR00225">
    <property type="entry name" value="prc"/>
    <property type="match status" value="1"/>
</dbReference>
<dbReference type="SMART" id="SM00228">
    <property type="entry name" value="PDZ"/>
    <property type="match status" value="1"/>
</dbReference>
<keyword evidence="6" id="KW-0812">Transmembrane</keyword>
<dbReference type="Proteomes" id="UP000479639">
    <property type="component" value="Unassembled WGS sequence"/>
</dbReference>
<dbReference type="SMART" id="SM00245">
    <property type="entry name" value="TSPc"/>
    <property type="match status" value="1"/>
</dbReference>
<organism evidence="8 9">
    <name type="scientific">Adlercreutzia muris</name>
    <dbReference type="NCBI Taxonomy" id="1796610"/>
    <lineage>
        <taxon>Bacteria</taxon>
        <taxon>Bacillati</taxon>
        <taxon>Actinomycetota</taxon>
        <taxon>Coriobacteriia</taxon>
        <taxon>Eggerthellales</taxon>
        <taxon>Eggerthellaceae</taxon>
        <taxon>Adlercreutzia</taxon>
    </lineage>
</organism>
<keyword evidence="9" id="KW-1185">Reference proteome</keyword>
<dbReference type="InterPro" id="IPR001478">
    <property type="entry name" value="PDZ"/>
</dbReference>
<dbReference type="PROSITE" id="PS50106">
    <property type="entry name" value="PDZ"/>
    <property type="match status" value="1"/>
</dbReference>
<name>A0A7C8FVI4_9ACTN</name>
<protein>
    <submittedName>
        <fullName evidence="8">Peptidase</fullName>
    </submittedName>
</protein>
<dbReference type="InterPro" id="IPR041489">
    <property type="entry name" value="PDZ_6"/>
</dbReference>
<dbReference type="GO" id="GO:0008236">
    <property type="term" value="F:serine-type peptidase activity"/>
    <property type="evidence" value="ECO:0007669"/>
    <property type="project" value="UniProtKB-KW"/>
</dbReference>
<dbReference type="InterPro" id="IPR029045">
    <property type="entry name" value="ClpP/crotonase-like_dom_sf"/>
</dbReference>
<accession>A0A7C8FVI4</accession>
<keyword evidence="3 5" id="KW-0378">Hydrolase</keyword>
<dbReference type="AlphaFoldDB" id="A0A7C8FVI4"/>
<evidence type="ECO:0000313" key="8">
    <source>
        <dbReference type="EMBL" id="KAB1647742.1"/>
    </source>
</evidence>
<sequence length="436" mass="46213">MAREDNGRHIAQSARFRGEQRMERATNHLMFRVFITVILVAVAFCAGFVLRSQTALVASWGIPVTEEEAASLSQAAAQDTYESVSARVADVEDILGTYSLDKVDLTGATYSMLADMMKSTGDPYASYYNPDLYNNYIKESTSRSYAGIGVIFADYNGRAYVAGVFEGSEAEAKGVQQGDFVNAIAGEDTTAWSMTEVVNALSQREGENVSVTWLRPASIDAQTGSEFSTTLECKVYEEANLSTDLVGTVGVVKMRQVTQNAADLVRQAIEGLTAQGATSFVLDLRDNPGGYLTQAVDVAALFVPSGVLVQIQTNDGITPKSVPSGSKVVTEAPVVVLVNQYTAAAAEVLAAALQDNQRAQVVGETSLGKGSVQVVRELDFGGAVRYTAAYYLSPQGQAIDGVGVVPQVGVANGSTEGEDTQMLVAVDTARSLVPAV</sequence>
<dbReference type="Gene3D" id="2.30.42.10">
    <property type="match status" value="1"/>
</dbReference>
<dbReference type="RefSeq" id="WP_151430705.1">
    <property type="nucleotide sequence ID" value="NZ_JANJZI010000001.1"/>
</dbReference>
<dbReference type="InterPro" id="IPR036034">
    <property type="entry name" value="PDZ_sf"/>
</dbReference>
<evidence type="ECO:0000313" key="9">
    <source>
        <dbReference type="Proteomes" id="UP000479639"/>
    </source>
</evidence>
<dbReference type="PANTHER" id="PTHR32060:SF22">
    <property type="entry name" value="CARBOXYL-TERMINAL-PROCESSING PEPTIDASE 3, CHLOROPLASTIC"/>
    <property type="match status" value="1"/>
</dbReference>
<dbReference type="InterPro" id="IPR005151">
    <property type="entry name" value="Tail-specific_protease"/>
</dbReference>